<dbReference type="EMBL" id="MU006778">
    <property type="protein sequence ID" value="KAF2644680.1"/>
    <property type="molecule type" value="Genomic_DNA"/>
</dbReference>
<evidence type="ECO:0000256" key="5">
    <source>
        <dbReference type="ARBA" id="ARBA00022833"/>
    </source>
</evidence>
<accession>A0A6A6SAT5</accession>
<protein>
    <submittedName>
        <fullName evidence="10">C2H2 transcription factor-like protein</fullName>
    </submittedName>
</protein>
<dbReference type="PROSITE" id="PS50157">
    <property type="entry name" value="ZINC_FINGER_C2H2_2"/>
    <property type="match status" value="2"/>
</dbReference>
<dbReference type="Proteomes" id="UP000799753">
    <property type="component" value="Unassembled WGS sequence"/>
</dbReference>
<organism evidence="10 11">
    <name type="scientific">Massarina eburnea CBS 473.64</name>
    <dbReference type="NCBI Taxonomy" id="1395130"/>
    <lineage>
        <taxon>Eukaryota</taxon>
        <taxon>Fungi</taxon>
        <taxon>Dikarya</taxon>
        <taxon>Ascomycota</taxon>
        <taxon>Pezizomycotina</taxon>
        <taxon>Dothideomycetes</taxon>
        <taxon>Pleosporomycetidae</taxon>
        <taxon>Pleosporales</taxon>
        <taxon>Massarineae</taxon>
        <taxon>Massarinaceae</taxon>
        <taxon>Massarina</taxon>
    </lineage>
</organism>
<evidence type="ECO:0000313" key="10">
    <source>
        <dbReference type="EMBL" id="KAF2644680.1"/>
    </source>
</evidence>
<keyword evidence="5" id="KW-0862">Zinc</keyword>
<evidence type="ECO:0000256" key="8">
    <source>
        <dbReference type="SAM" id="MobiDB-lite"/>
    </source>
</evidence>
<evidence type="ECO:0000256" key="1">
    <source>
        <dbReference type="ARBA" id="ARBA00004123"/>
    </source>
</evidence>
<dbReference type="GO" id="GO:0005634">
    <property type="term" value="C:nucleus"/>
    <property type="evidence" value="ECO:0007669"/>
    <property type="project" value="UniProtKB-SubCell"/>
</dbReference>
<comment type="subcellular location">
    <subcellularLocation>
        <location evidence="1">Nucleus</location>
    </subcellularLocation>
</comment>
<dbReference type="GO" id="GO:0000981">
    <property type="term" value="F:DNA-binding transcription factor activity, RNA polymerase II-specific"/>
    <property type="evidence" value="ECO:0007669"/>
    <property type="project" value="InterPro"/>
</dbReference>
<dbReference type="PROSITE" id="PS00028">
    <property type="entry name" value="ZINC_FINGER_C2H2_1"/>
    <property type="match status" value="1"/>
</dbReference>
<dbReference type="GO" id="GO:0006351">
    <property type="term" value="P:DNA-templated transcription"/>
    <property type="evidence" value="ECO:0007669"/>
    <property type="project" value="InterPro"/>
</dbReference>
<feature type="domain" description="C2H2-type" evidence="9">
    <location>
        <begin position="6"/>
        <end position="33"/>
    </location>
</feature>
<dbReference type="InterPro" id="IPR036236">
    <property type="entry name" value="Znf_C2H2_sf"/>
</dbReference>
<feature type="region of interest" description="Disordered" evidence="8">
    <location>
        <begin position="89"/>
        <end position="110"/>
    </location>
</feature>
<dbReference type="AlphaFoldDB" id="A0A6A6SAT5"/>
<dbReference type="InterPro" id="IPR007219">
    <property type="entry name" value="XnlR_reg_dom"/>
</dbReference>
<dbReference type="PANTHER" id="PTHR40626">
    <property type="entry name" value="MIP31509P"/>
    <property type="match status" value="1"/>
</dbReference>
<dbReference type="CDD" id="cd12148">
    <property type="entry name" value="fungal_TF_MHR"/>
    <property type="match status" value="1"/>
</dbReference>
<evidence type="ECO:0000256" key="6">
    <source>
        <dbReference type="ARBA" id="ARBA00023242"/>
    </source>
</evidence>
<name>A0A6A6SAT5_9PLEO</name>
<keyword evidence="3" id="KW-0677">Repeat</keyword>
<evidence type="ECO:0000259" key="9">
    <source>
        <dbReference type="PROSITE" id="PS50157"/>
    </source>
</evidence>
<dbReference type="OrthoDB" id="654211at2759"/>
<dbReference type="Gene3D" id="3.30.160.60">
    <property type="entry name" value="Classic Zinc Finger"/>
    <property type="match status" value="2"/>
</dbReference>
<dbReference type="GO" id="GO:0000978">
    <property type="term" value="F:RNA polymerase II cis-regulatory region sequence-specific DNA binding"/>
    <property type="evidence" value="ECO:0007669"/>
    <property type="project" value="InterPro"/>
</dbReference>
<dbReference type="SUPFAM" id="SSF57667">
    <property type="entry name" value="beta-beta-alpha zinc fingers"/>
    <property type="match status" value="1"/>
</dbReference>
<dbReference type="PANTHER" id="PTHR40626:SF10">
    <property type="entry name" value="C2H2-TYPE DOMAIN-CONTAINING PROTEIN"/>
    <property type="match status" value="1"/>
</dbReference>
<keyword evidence="4 7" id="KW-0863">Zinc-finger</keyword>
<keyword evidence="6" id="KW-0539">Nucleus</keyword>
<dbReference type="InterPro" id="IPR051059">
    <property type="entry name" value="VerF-like"/>
</dbReference>
<dbReference type="Pfam" id="PF04082">
    <property type="entry name" value="Fungal_trans"/>
    <property type="match status" value="1"/>
</dbReference>
<evidence type="ECO:0000256" key="2">
    <source>
        <dbReference type="ARBA" id="ARBA00022723"/>
    </source>
</evidence>
<proteinExistence type="predicted"/>
<evidence type="ECO:0000256" key="3">
    <source>
        <dbReference type="ARBA" id="ARBA00022737"/>
    </source>
</evidence>
<feature type="domain" description="C2H2-type" evidence="9">
    <location>
        <begin position="34"/>
        <end position="62"/>
    </location>
</feature>
<gene>
    <name evidence="10" type="ORF">P280DRAFT_418841</name>
</gene>
<evidence type="ECO:0000256" key="7">
    <source>
        <dbReference type="PROSITE-ProRule" id="PRU00042"/>
    </source>
</evidence>
<dbReference type="GO" id="GO:0000785">
    <property type="term" value="C:chromatin"/>
    <property type="evidence" value="ECO:0007669"/>
    <property type="project" value="TreeGrafter"/>
</dbReference>
<keyword evidence="2" id="KW-0479">Metal-binding</keyword>
<evidence type="ECO:0000313" key="11">
    <source>
        <dbReference type="Proteomes" id="UP000799753"/>
    </source>
</evidence>
<dbReference type="InterPro" id="IPR013087">
    <property type="entry name" value="Znf_C2H2_type"/>
</dbReference>
<dbReference type="Pfam" id="PF00096">
    <property type="entry name" value="zf-C2H2"/>
    <property type="match status" value="1"/>
</dbReference>
<keyword evidence="11" id="KW-1185">Reference proteome</keyword>
<sequence length="799" mass="90274">MHRQSHTCRFCERSFKRAEHLTRHLRTHTREKPFSCHCGAAFTRRDLLTRHWRIANHDGENANVTLTPSEQGHPPGSQHQRALNVHEIHPREPGSVNGGVQSGLHESQGPPIQQQLLAPTVPFHHVQPHVMPPNLPQGISQDLTHEIYQDEGIEDFRDFVNFIDGVGLSAQWTPEYDIDWMRLENYHQETGRPSREVTAANSPGPEDIGTPFSTWLPSAPADDQVHLRSQAGDDVRERRSRHETCHITDEHRSFLVSLLSAFPHPLSAFEIPSRHTLTRYITAFFSGFHSHFPFIHEPTYKPSCSPVELTLAMCAAGAQYCFERRSSERLFRVAKAIVFERLRQEESHFGPQTLAFIPSTGLLPSAPAPPAPRSGPWAPLDMAKTLLVLVGFATWERRDLLQQAFSLRALLVECLRDIGLREESVPTNGNIPRSAMWDQWVQRESSRRTKLVAFCYINVHSIAYNIHPLLWSTEMHLRLPCCTPDWQASSAAQWAALQREGKEDQMLFQQALAVLLQGTVGDDSHVHPIPSPIGNYILLHALLQRIHVVRELSLSATSPATMSTSEVHTICRALRSWTSLWQQAPESILDPNNESGPIPFTSSSLLVVAYIRLSLDVGSHRHLESRDPDTIAAALTQLPEIERNDNLLSALLYSTHALSIPVRLGIDRVARSQAFFWSVQHAISSFECAIFLGKWLCSLPSPLNEGSLTRSEHRILHWVRCIIKEAYAVVDFDDDGGEDELPVPDEPFQLGFAVLNIWCRFFCGNTQWQFVVNLGLSLEKYMKTLRQSTHTTARGSFAR</sequence>
<dbReference type="GO" id="GO:0008270">
    <property type="term" value="F:zinc ion binding"/>
    <property type="evidence" value="ECO:0007669"/>
    <property type="project" value="UniProtKB-KW"/>
</dbReference>
<evidence type="ECO:0000256" key="4">
    <source>
        <dbReference type="ARBA" id="ARBA00022771"/>
    </source>
</evidence>
<reference evidence="10" key="1">
    <citation type="journal article" date="2020" name="Stud. Mycol.">
        <title>101 Dothideomycetes genomes: a test case for predicting lifestyles and emergence of pathogens.</title>
        <authorList>
            <person name="Haridas S."/>
            <person name="Albert R."/>
            <person name="Binder M."/>
            <person name="Bloem J."/>
            <person name="Labutti K."/>
            <person name="Salamov A."/>
            <person name="Andreopoulos B."/>
            <person name="Baker S."/>
            <person name="Barry K."/>
            <person name="Bills G."/>
            <person name="Bluhm B."/>
            <person name="Cannon C."/>
            <person name="Castanera R."/>
            <person name="Culley D."/>
            <person name="Daum C."/>
            <person name="Ezra D."/>
            <person name="Gonzalez J."/>
            <person name="Henrissat B."/>
            <person name="Kuo A."/>
            <person name="Liang C."/>
            <person name="Lipzen A."/>
            <person name="Lutzoni F."/>
            <person name="Magnuson J."/>
            <person name="Mondo S."/>
            <person name="Nolan M."/>
            <person name="Ohm R."/>
            <person name="Pangilinan J."/>
            <person name="Park H.-J."/>
            <person name="Ramirez L."/>
            <person name="Alfaro M."/>
            <person name="Sun H."/>
            <person name="Tritt A."/>
            <person name="Yoshinaga Y."/>
            <person name="Zwiers L.-H."/>
            <person name="Turgeon B."/>
            <person name="Goodwin S."/>
            <person name="Spatafora J."/>
            <person name="Crous P."/>
            <person name="Grigoriev I."/>
        </authorList>
    </citation>
    <scope>NUCLEOTIDE SEQUENCE</scope>
    <source>
        <strain evidence="10">CBS 473.64</strain>
    </source>
</reference>
<dbReference type="SMART" id="SM00355">
    <property type="entry name" value="ZnF_C2H2"/>
    <property type="match status" value="2"/>
</dbReference>